<evidence type="ECO:0000313" key="2">
    <source>
        <dbReference type="Proteomes" id="UP000218334"/>
    </source>
</evidence>
<sequence>MTQLLKIPYFTWRPATYPYFPKKQFHASKIDLNMQTSKVTPSTQPKIAFISGPLESDTDYFKTHYLPLLRHAVEENHHFIVGPSRGIDTQARRYLLHEARILPTRITIFLNGTETSRLRPKLKSFEASGGKVVVAGRNHTERDVAMTRASHYDILRYRMEAECRVLYGDAYRKRVSGTEKNELRRQQGIGMVWSG</sequence>
<dbReference type="EMBL" id="KZ293417">
    <property type="protein sequence ID" value="PBK75780.1"/>
    <property type="molecule type" value="Genomic_DNA"/>
</dbReference>
<organism evidence="1 2">
    <name type="scientific">Armillaria solidipes</name>
    <dbReference type="NCBI Taxonomy" id="1076256"/>
    <lineage>
        <taxon>Eukaryota</taxon>
        <taxon>Fungi</taxon>
        <taxon>Dikarya</taxon>
        <taxon>Basidiomycota</taxon>
        <taxon>Agaricomycotina</taxon>
        <taxon>Agaricomycetes</taxon>
        <taxon>Agaricomycetidae</taxon>
        <taxon>Agaricales</taxon>
        <taxon>Marasmiineae</taxon>
        <taxon>Physalacriaceae</taxon>
        <taxon>Armillaria</taxon>
    </lineage>
</organism>
<evidence type="ECO:0008006" key="3">
    <source>
        <dbReference type="Google" id="ProtNLM"/>
    </source>
</evidence>
<evidence type="ECO:0000313" key="1">
    <source>
        <dbReference type="EMBL" id="PBK75780.1"/>
    </source>
</evidence>
<name>A0A2H3C1M4_9AGAR</name>
<accession>A0A2H3C1M4</accession>
<dbReference type="Proteomes" id="UP000218334">
    <property type="component" value="Unassembled WGS sequence"/>
</dbReference>
<reference evidence="2" key="1">
    <citation type="journal article" date="2017" name="Nat. Ecol. Evol.">
        <title>Genome expansion and lineage-specific genetic innovations in the forest pathogenic fungi Armillaria.</title>
        <authorList>
            <person name="Sipos G."/>
            <person name="Prasanna A.N."/>
            <person name="Walter M.C."/>
            <person name="O'Connor E."/>
            <person name="Balint B."/>
            <person name="Krizsan K."/>
            <person name="Kiss B."/>
            <person name="Hess J."/>
            <person name="Varga T."/>
            <person name="Slot J."/>
            <person name="Riley R."/>
            <person name="Boka B."/>
            <person name="Rigling D."/>
            <person name="Barry K."/>
            <person name="Lee J."/>
            <person name="Mihaltcheva S."/>
            <person name="LaButti K."/>
            <person name="Lipzen A."/>
            <person name="Waldron R."/>
            <person name="Moloney N.M."/>
            <person name="Sperisen C."/>
            <person name="Kredics L."/>
            <person name="Vagvoelgyi C."/>
            <person name="Patrignani A."/>
            <person name="Fitzpatrick D."/>
            <person name="Nagy I."/>
            <person name="Doyle S."/>
            <person name="Anderson J.B."/>
            <person name="Grigoriev I.V."/>
            <person name="Gueldener U."/>
            <person name="Muensterkoetter M."/>
            <person name="Nagy L.G."/>
        </authorList>
    </citation>
    <scope>NUCLEOTIDE SEQUENCE [LARGE SCALE GENOMIC DNA]</scope>
    <source>
        <strain evidence="2">28-4</strain>
    </source>
</reference>
<dbReference type="AlphaFoldDB" id="A0A2H3C1M4"/>
<proteinExistence type="predicted"/>
<keyword evidence="2" id="KW-1185">Reference proteome</keyword>
<protein>
    <recommendedName>
        <fullName evidence="3">DUF2493 domain-containing protein</fullName>
    </recommendedName>
</protein>
<gene>
    <name evidence="1" type="ORF">ARMSODRAFT_950093</name>
</gene>